<dbReference type="SUPFAM" id="SSF56112">
    <property type="entry name" value="Protein kinase-like (PK-like)"/>
    <property type="match status" value="1"/>
</dbReference>
<evidence type="ECO:0000256" key="9">
    <source>
        <dbReference type="ARBA" id="ARBA00048679"/>
    </source>
</evidence>
<evidence type="ECO:0000256" key="2">
    <source>
        <dbReference type="ARBA" id="ARBA00012513"/>
    </source>
</evidence>
<keyword evidence="4" id="KW-0808">Transferase</keyword>
<evidence type="ECO:0000313" key="11">
    <source>
        <dbReference type="EMBL" id="KAB1226542.1"/>
    </source>
</evidence>
<name>A0A6A1WMN4_9ROSI</name>
<feature type="domain" description="Protein kinase" evidence="10">
    <location>
        <begin position="1"/>
        <end position="262"/>
    </location>
</feature>
<evidence type="ECO:0000256" key="3">
    <source>
        <dbReference type="ARBA" id="ARBA00022527"/>
    </source>
</evidence>
<dbReference type="Gene3D" id="3.30.200.20">
    <property type="entry name" value="Phosphorylase Kinase, domain 1"/>
    <property type="match status" value="1"/>
</dbReference>
<comment type="subcellular location">
    <subcellularLocation>
        <location evidence="1">Membrane</location>
        <topology evidence="1">Single-pass type I membrane protein</topology>
    </subcellularLocation>
</comment>
<dbReference type="PANTHER" id="PTHR48006:SF81">
    <property type="entry name" value="PROTEIN KINASE DOMAIN-CONTAINING PROTEIN"/>
    <property type="match status" value="1"/>
</dbReference>
<dbReference type="SMART" id="SM00220">
    <property type="entry name" value="S_TKc"/>
    <property type="match status" value="1"/>
</dbReference>
<dbReference type="PANTHER" id="PTHR48006">
    <property type="entry name" value="LEUCINE-RICH REPEAT-CONTAINING PROTEIN DDB_G0281931-RELATED"/>
    <property type="match status" value="1"/>
</dbReference>
<comment type="catalytic activity">
    <reaction evidence="9">
        <text>L-seryl-[protein] + ATP = O-phospho-L-seryl-[protein] + ADP + H(+)</text>
        <dbReference type="Rhea" id="RHEA:17989"/>
        <dbReference type="Rhea" id="RHEA-COMP:9863"/>
        <dbReference type="Rhea" id="RHEA-COMP:11604"/>
        <dbReference type="ChEBI" id="CHEBI:15378"/>
        <dbReference type="ChEBI" id="CHEBI:29999"/>
        <dbReference type="ChEBI" id="CHEBI:30616"/>
        <dbReference type="ChEBI" id="CHEBI:83421"/>
        <dbReference type="ChEBI" id="CHEBI:456216"/>
        <dbReference type="EC" id="2.7.11.1"/>
    </reaction>
</comment>
<evidence type="ECO:0000256" key="8">
    <source>
        <dbReference type="ARBA" id="ARBA00047899"/>
    </source>
</evidence>
<evidence type="ECO:0000256" key="7">
    <source>
        <dbReference type="ARBA" id="ARBA00022840"/>
    </source>
</evidence>
<dbReference type="Proteomes" id="UP000516437">
    <property type="component" value="Chromosome 1"/>
</dbReference>
<comment type="catalytic activity">
    <reaction evidence="8">
        <text>L-threonyl-[protein] + ATP = O-phospho-L-threonyl-[protein] + ADP + H(+)</text>
        <dbReference type="Rhea" id="RHEA:46608"/>
        <dbReference type="Rhea" id="RHEA-COMP:11060"/>
        <dbReference type="Rhea" id="RHEA-COMP:11605"/>
        <dbReference type="ChEBI" id="CHEBI:15378"/>
        <dbReference type="ChEBI" id="CHEBI:30013"/>
        <dbReference type="ChEBI" id="CHEBI:30616"/>
        <dbReference type="ChEBI" id="CHEBI:61977"/>
        <dbReference type="ChEBI" id="CHEBI:456216"/>
        <dbReference type="EC" id="2.7.11.1"/>
    </reaction>
</comment>
<dbReference type="FunFam" id="1.10.510.10:FF:001023">
    <property type="entry name" value="Os07g0541700 protein"/>
    <property type="match status" value="1"/>
</dbReference>
<dbReference type="InterPro" id="IPR000719">
    <property type="entry name" value="Prot_kinase_dom"/>
</dbReference>
<dbReference type="Pfam" id="PF00069">
    <property type="entry name" value="Pkinase"/>
    <property type="match status" value="1"/>
</dbReference>
<evidence type="ECO:0000313" key="12">
    <source>
        <dbReference type="Proteomes" id="UP000516437"/>
    </source>
</evidence>
<accession>A0A6A1WMN4</accession>
<dbReference type="EMBL" id="RXIC02000019">
    <property type="protein sequence ID" value="KAB1226542.1"/>
    <property type="molecule type" value="Genomic_DNA"/>
</dbReference>
<reference evidence="11 12" key="1">
    <citation type="journal article" date="2019" name="Plant Biotechnol. J.">
        <title>The red bayberry genome and genetic basis of sex determination.</title>
        <authorList>
            <person name="Jia H.M."/>
            <person name="Jia H.J."/>
            <person name="Cai Q.L."/>
            <person name="Wang Y."/>
            <person name="Zhao H.B."/>
            <person name="Yang W.F."/>
            <person name="Wang G.Y."/>
            <person name="Li Y.H."/>
            <person name="Zhan D.L."/>
            <person name="Shen Y.T."/>
            <person name="Niu Q.F."/>
            <person name="Chang L."/>
            <person name="Qiu J."/>
            <person name="Zhao L."/>
            <person name="Xie H.B."/>
            <person name="Fu W.Y."/>
            <person name="Jin J."/>
            <person name="Li X.W."/>
            <person name="Jiao Y."/>
            <person name="Zhou C.C."/>
            <person name="Tu T."/>
            <person name="Chai C.Y."/>
            <person name="Gao J.L."/>
            <person name="Fan L.J."/>
            <person name="van de Weg E."/>
            <person name="Wang J.Y."/>
            <person name="Gao Z.S."/>
        </authorList>
    </citation>
    <scope>NUCLEOTIDE SEQUENCE [LARGE SCALE GENOMIC DNA]</scope>
    <source>
        <tissue evidence="11">Leaves</tissue>
    </source>
</reference>
<evidence type="ECO:0000256" key="5">
    <source>
        <dbReference type="ARBA" id="ARBA00022741"/>
    </source>
</evidence>
<dbReference type="InterPro" id="IPR011009">
    <property type="entry name" value="Kinase-like_dom_sf"/>
</dbReference>
<dbReference type="OrthoDB" id="4062651at2759"/>
<dbReference type="GO" id="GO:0004674">
    <property type="term" value="F:protein serine/threonine kinase activity"/>
    <property type="evidence" value="ECO:0007669"/>
    <property type="project" value="UniProtKB-KW"/>
</dbReference>
<organism evidence="11 12">
    <name type="scientific">Morella rubra</name>
    <name type="common">Chinese bayberry</name>
    <dbReference type="NCBI Taxonomy" id="262757"/>
    <lineage>
        <taxon>Eukaryota</taxon>
        <taxon>Viridiplantae</taxon>
        <taxon>Streptophyta</taxon>
        <taxon>Embryophyta</taxon>
        <taxon>Tracheophyta</taxon>
        <taxon>Spermatophyta</taxon>
        <taxon>Magnoliopsida</taxon>
        <taxon>eudicotyledons</taxon>
        <taxon>Gunneridae</taxon>
        <taxon>Pentapetalae</taxon>
        <taxon>rosids</taxon>
        <taxon>fabids</taxon>
        <taxon>Fagales</taxon>
        <taxon>Myricaceae</taxon>
        <taxon>Morella</taxon>
    </lineage>
</organism>
<protein>
    <recommendedName>
        <fullName evidence="2">non-specific serine/threonine protein kinase</fullName>
        <ecNumber evidence="2">2.7.11.1</ecNumber>
    </recommendedName>
</protein>
<dbReference type="GO" id="GO:0016020">
    <property type="term" value="C:membrane"/>
    <property type="evidence" value="ECO:0007669"/>
    <property type="project" value="UniProtKB-SubCell"/>
</dbReference>
<keyword evidence="12" id="KW-1185">Reference proteome</keyword>
<dbReference type="PROSITE" id="PS50011">
    <property type="entry name" value="PROTEIN_KINASE_DOM"/>
    <property type="match status" value="1"/>
</dbReference>
<comment type="caution">
    <text evidence="11">The sequence shown here is derived from an EMBL/GenBank/DDBJ whole genome shotgun (WGS) entry which is preliminary data.</text>
</comment>
<dbReference type="InterPro" id="IPR051824">
    <property type="entry name" value="LRR_Rcpt-Like_S/T_Kinase"/>
</dbReference>
<dbReference type="EC" id="2.7.11.1" evidence="2"/>
<proteinExistence type="predicted"/>
<evidence type="ECO:0000256" key="4">
    <source>
        <dbReference type="ARBA" id="ARBA00022679"/>
    </source>
</evidence>
<keyword evidence="5" id="KW-0547">Nucleotide-binding</keyword>
<dbReference type="Gene3D" id="1.10.510.10">
    <property type="entry name" value="Transferase(Phosphotransferase) domain 1"/>
    <property type="match status" value="2"/>
</dbReference>
<keyword evidence="3" id="KW-0723">Serine/threonine-protein kinase</keyword>
<evidence type="ECO:0000259" key="10">
    <source>
        <dbReference type="PROSITE" id="PS50011"/>
    </source>
</evidence>
<evidence type="ECO:0000256" key="6">
    <source>
        <dbReference type="ARBA" id="ARBA00022777"/>
    </source>
</evidence>
<evidence type="ECO:0000256" key="1">
    <source>
        <dbReference type="ARBA" id="ARBA00004479"/>
    </source>
</evidence>
<dbReference type="GO" id="GO:0005524">
    <property type="term" value="F:ATP binding"/>
    <property type="evidence" value="ECO:0007669"/>
    <property type="project" value="UniProtKB-KW"/>
</dbReference>
<keyword evidence="7" id="KW-0067">ATP-binding</keyword>
<gene>
    <name evidence="11" type="ORF">CJ030_MR1G001438</name>
</gene>
<sequence>MERDLKGLDLYTGKFTLRQIRAATNDFDAANKIGEGGFGPVYKGFLSDGTVIAVKQLSSKSRQGNRPEEHQLKLDWPTRQLICVGIARGLAYLHEESRLKIVRRDIKATNVLLDRNLNPKISDFGLAKLDEGDSTHISTRVAGTHFGVVALEILSGRSNISYRPREDCLHLDWALFLKEKGSLLDLVDPRLGSSYKKDEAMVMIKVALLCTNVSPAARPTMSLVVSMLEGSAIVPELVPDSSVSTDEMTVKAMREHFRQNKE</sequence>
<dbReference type="AlphaFoldDB" id="A0A6A1WMN4"/>
<keyword evidence="6" id="KW-0418">Kinase</keyword>